<feature type="transmembrane region" description="Helical" evidence="13">
    <location>
        <begin position="96"/>
        <end position="118"/>
    </location>
</feature>
<keyword evidence="10" id="KW-0325">Glycoprotein</keyword>
<sequence length="311" mass="34908">MTNHCNGIKLLLLGITDTPSAQAPMFLIFLIIYLLTVLGNLIIVTVICVNHELHNPMYFFIGNLAILDIFYSSVTQPQLLSILITGPSLIAFHNCIAQLYVFMSLACTEFVSLTAMAYDRYVAICKPLHYSVLMNRRVYLQLAIICWVAGFLDPLAHTVVISRLPICKSPILNHFYCDLSLLLSLSCVDKILIEIMTYIVGSVVAVPAFLLTLVSYVFIISTVLNINSPSGRRKAFSTCTSHLTVVTLFYGTVLAMHMRPSSDYLLKHDKPLSVLYTAVIPMMNPLIYSFRNNNNIPKMCKQIKKKKKEVC</sequence>
<dbReference type="CDD" id="cd13954">
    <property type="entry name" value="7tmA_OR"/>
    <property type="match status" value="1"/>
</dbReference>
<dbReference type="SUPFAM" id="SSF81321">
    <property type="entry name" value="Family A G protein-coupled receptor-like"/>
    <property type="match status" value="1"/>
</dbReference>
<feature type="transmembrane region" description="Helical" evidence="13">
    <location>
        <begin position="235"/>
        <end position="253"/>
    </location>
</feature>
<dbReference type="InterPro" id="IPR000276">
    <property type="entry name" value="GPCR_Rhodpsn"/>
</dbReference>
<feature type="domain" description="G-protein coupled receptors family 1 profile" evidence="14">
    <location>
        <begin position="39"/>
        <end position="288"/>
    </location>
</feature>
<reference evidence="15" key="1">
    <citation type="thesis" date="2020" institute="ProQuest LLC" country="789 East Eisenhower Parkway, Ann Arbor, MI, USA">
        <title>Comparative Genomics and Chromosome Evolution.</title>
        <authorList>
            <person name="Mudd A.B."/>
        </authorList>
    </citation>
    <scope>NUCLEOTIDE SEQUENCE</scope>
    <source>
        <strain evidence="15">1538</strain>
        <tissue evidence="15">Blood</tissue>
    </source>
</reference>
<dbReference type="PROSITE" id="PS00237">
    <property type="entry name" value="G_PROTEIN_RECEP_F1_1"/>
    <property type="match status" value="1"/>
</dbReference>
<dbReference type="GO" id="GO:0004930">
    <property type="term" value="F:G protein-coupled receptor activity"/>
    <property type="evidence" value="ECO:0007669"/>
    <property type="project" value="UniProtKB-KW"/>
</dbReference>
<keyword evidence="7 12" id="KW-0297">G-protein coupled receptor</keyword>
<evidence type="ECO:0000256" key="6">
    <source>
        <dbReference type="ARBA" id="ARBA00022989"/>
    </source>
</evidence>
<keyword evidence="8 13" id="KW-0472">Membrane</keyword>
<feature type="transmembrane region" description="Helical" evidence="13">
    <location>
        <begin position="195"/>
        <end position="223"/>
    </location>
</feature>
<keyword evidence="6 13" id="KW-1133">Transmembrane helix</keyword>
<keyword evidence="11 12" id="KW-0807">Transducer</keyword>
<dbReference type="PANTHER" id="PTHR26452">
    <property type="entry name" value="OLFACTORY RECEPTOR"/>
    <property type="match status" value="1"/>
</dbReference>
<dbReference type="Gene3D" id="1.20.1070.10">
    <property type="entry name" value="Rhodopsin 7-helix transmembrane proteins"/>
    <property type="match status" value="1"/>
</dbReference>
<evidence type="ECO:0000256" key="12">
    <source>
        <dbReference type="RuleBase" id="RU000688"/>
    </source>
</evidence>
<organism evidence="15 16">
    <name type="scientific">Pyxicephalus adspersus</name>
    <name type="common">African bullfrog</name>
    <dbReference type="NCBI Taxonomy" id="30357"/>
    <lineage>
        <taxon>Eukaryota</taxon>
        <taxon>Metazoa</taxon>
        <taxon>Chordata</taxon>
        <taxon>Craniata</taxon>
        <taxon>Vertebrata</taxon>
        <taxon>Euteleostomi</taxon>
        <taxon>Amphibia</taxon>
        <taxon>Batrachia</taxon>
        <taxon>Anura</taxon>
        <taxon>Neobatrachia</taxon>
        <taxon>Ranoidea</taxon>
        <taxon>Pyxicephalidae</taxon>
        <taxon>Pyxicephalinae</taxon>
        <taxon>Pyxicephalus</taxon>
    </lineage>
</organism>
<name>A0AAV2ZE86_PYXAD</name>
<comment type="subcellular location">
    <subcellularLocation>
        <location evidence="1 13">Cell membrane</location>
        <topology evidence="1 13">Multi-pass membrane protein</topology>
    </subcellularLocation>
</comment>
<dbReference type="FunFam" id="1.20.1070.10:FF:000010">
    <property type="entry name" value="Olfactory receptor"/>
    <property type="match status" value="1"/>
</dbReference>
<dbReference type="AlphaFoldDB" id="A0AAV2ZE86"/>
<dbReference type="PRINTS" id="PR00237">
    <property type="entry name" value="GPCRRHODOPSN"/>
</dbReference>
<evidence type="ECO:0000256" key="10">
    <source>
        <dbReference type="ARBA" id="ARBA00023180"/>
    </source>
</evidence>
<evidence type="ECO:0000259" key="14">
    <source>
        <dbReference type="PROSITE" id="PS50262"/>
    </source>
</evidence>
<keyword evidence="2 13" id="KW-1003">Cell membrane</keyword>
<comment type="similarity">
    <text evidence="12">Belongs to the G-protein coupled receptor 1 family.</text>
</comment>
<dbReference type="InterPro" id="IPR050516">
    <property type="entry name" value="Olfactory_GPCR"/>
</dbReference>
<gene>
    <name evidence="15" type="ORF">GDO54_005191</name>
</gene>
<evidence type="ECO:0000256" key="11">
    <source>
        <dbReference type="ARBA" id="ARBA00023224"/>
    </source>
</evidence>
<dbReference type="EMBL" id="DYDO01000013">
    <property type="protein sequence ID" value="DBA14189.1"/>
    <property type="molecule type" value="Genomic_DNA"/>
</dbReference>
<dbReference type="InterPro" id="IPR017452">
    <property type="entry name" value="GPCR_Rhodpsn_7TM"/>
</dbReference>
<evidence type="ECO:0000256" key="2">
    <source>
        <dbReference type="ARBA" id="ARBA00022475"/>
    </source>
</evidence>
<keyword evidence="16" id="KW-1185">Reference proteome</keyword>
<keyword evidence="4 12" id="KW-0812">Transmembrane</keyword>
<keyword evidence="5 13" id="KW-0552">Olfaction</keyword>
<evidence type="ECO:0000256" key="3">
    <source>
        <dbReference type="ARBA" id="ARBA00022606"/>
    </source>
</evidence>
<dbReference type="Pfam" id="PF13853">
    <property type="entry name" value="7tm_4"/>
    <property type="match status" value="1"/>
</dbReference>
<evidence type="ECO:0000256" key="1">
    <source>
        <dbReference type="ARBA" id="ARBA00004651"/>
    </source>
</evidence>
<dbReference type="GO" id="GO:0005886">
    <property type="term" value="C:plasma membrane"/>
    <property type="evidence" value="ECO:0007669"/>
    <property type="project" value="UniProtKB-SubCell"/>
</dbReference>
<dbReference type="GO" id="GO:0004984">
    <property type="term" value="F:olfactory receptor activity"/>
    <property type="evidence" value="ECO:0007669"/>
    <property type="project" value="InterPro"/>
</dbReference>
<keyword evidence="3 13" id="KW-0716">Sensory transduction</keyword>
<feature type="transmembrane region" description="Helical" evidence="13">
    <location>
        <begin position="138"/>
        <end position="156"/>
    </location>
</feature>
<dbReference type="PROSITE" id="PS50262">
    <property type="entry name" value="G_PROTEIN_RECEP_F1_2"/>
    <property type="match status" value="1"/>
</dbReference>
<evidence type="ECO:0000256" key="8">
    <source>
        <dbReference type="ARBA" id="ARBA00023136"/>
    </source>
</evidence>
<dbReference type="Proteomes" id="UP001181693">
    <property type="component" value="Unassembled WGS sequence"/>
</dbReference>
<accession>A0AAV2ZE86</accession>
<evidence type="ECO:0000256" key="13">
    <source>
        <dbReference type="RuleBase" id="RU363047"/>
    </source>
</evidence>
<evidence type="ECO:0000256" key="9">
    <source>
        <dbReference type="ARBA" id="ARBA00023170"/>
    </source>
</evidence>
<keyword evidence="9 12" id="KW-0675">Receptor</keyword>
<dbReference type="InterPro" id="IPR000725">
    <property type="entry name" value="Olfact_rcpt"/>
</dbReference>
<evidence type="ECO:0000256" key="7">
    <source>
        <dbReference type="ARBA" id="ARBA00023040"/>
    </source>
</evidence>
<evidence type="ECO:0000313" key="16">
    <source>
        <dbReference type="Proteomes" id="UP001181693"/>
    </source>
</evidence>
<feature type="transmembrane region" description="Helical" evidence="13">
    <location>
        <begin position="273"/>
        <end position="290"/>
    </location>
</feature>
<evidence type="ECO:0000313" key="15">
    <source>
        <dbReference type="EMBL" id="DBA14189.1"/>
    </source>
</evidence>
<dbReference type="PRINTS" id="PR00245">
    <property type="entry name" value="OLFACTORYR"/>
</dbReference>
<protein>
    <recommendedName>
        <fullName evidence="13">Olfactory receptor</fullName>
    </recommendedName>
</protein>
<evidence type="ECO:0000256" key="4">
    <source>
        <dbReference type="ARBA" id="ARBA00022692"/>
    </source>
</evidence>
<evidence type="ECO:0000256" key="5">
    <source>
        <dbReference type="ARBA" id="ARBA00022725"/>
    </source>
</evidence>
<comment type="caution">
    <text evidence="15">The sequence shown here is derived from an EMBL/GenBank/DDBJ whole genome shotgun (WGS) entry which is preliminary data.</text>
</comment>
<proteinExistence type="inferred from homology"/>
<feature type="transmembrane region" description="Helical" evidence="13">
    <location>
        <begin position="57"/>
        <end position="76"/>
    </location>
</feature>
<feature type="transmembrane region" description="Helical" evidence="13">
    <location>
        <begin position="26"/>
        <end position="50"/>
    </location>
</feature>